<evidence type="ECO:0008006" key="5">
    <source>
        <dbReference type="Google" id="ProtNLM"/>
    </source>
</evidence>
<dbReference type="Proteomes" id="UP000271426">
    <property type="component" value="Chromosome"/>
</dbReference>
<gene>
    <name evidence="3" type="ORF">CPPEL_03270</name>
</gene>
<reference evidence="3 4" key="1">
    <citation type="submission" date="2018-11" db="EMBL/GenBank/DDBJ databases">
        <authorList>
            <person name="Kleinhagauer T."/>
            <person name="Glaeser S.P."/>
            <person name="Spergser J."/>
            <person name="Ruckert C."/>
            <person name="Kaempfer P."/>
            <person name="Busse H.-J."/>
        </authorList>
    </citation>
    <scope>NUCLEOTIDE SEQUENCE [LARGE SCALE GENOMIC DNA]</scope>
    <source>
        <strain evidence="3 4">812CH</strain>
    </source>
</reference>
<keyword evidence="2" id="KW-0732">Signal</keyword>
<dbReference type="AlphaFoldDB" id="A0A3G6ISZ9"/>
<dbReference type="OrthoDB" id="9820492at2"/>
<proteinExistence type="predicted"/>
<dbReference type="RefSeq" id="WP_123959783.1">
    <property type="nucleotide sequence ID" value="NZ_CP033898.1"/>
</dbReference>
<feature type="signal peptide" evidence="2">
    <location>
        <begin position="1"/>
        <end position="38"/>
    </location>
</feature>
<protein>
    <recommendedName>
        <fullName evidence="5">DUF3558 domain-containing protein</fullName>
    </recommendedName>
</protein>
<organism evidence="3 4">
    <name type="scientific">Corynebacterium pseudopelargi</name>
    <dbReference type="NCBI Taxonomy" id="2080757"/>
    <lineage>
        <taxon>Bacteria</taxon>
        <taxon>Bacillati</taxon>
        <taxon>Actinomycetota</taxon>
        <taxon>Actinomycetes</taxon>
        <taxon>Mycobacteriales</taxon>
        <taxon>Corynebacteriaceae</taxon>
        <taxon>Corynebacterium</taxon>
    </lineage>
</organism>
<keyword evidence="4" id="KW-1185">Reference proteome</keyword>
<evidence type="ECO:0000313" key="3">
    <source>
        <dbReference type="EMBL" id="AZA08785.1"/>
    </source>
</evidence>
<accession>A0A3G6ISZ9</accession>
<name>A0A3G6ISZ9_9CORY</name>
<evidence type="ECO:0000313" key="4">
    <source>
        <dbReference type="Proteomes" id="UP000271426"/>
    </source>
</evidence>
<evidence type="ECO:0000256" key="2">
    <source>
        <dbReference type="SAM" id="SignalP"/>
    </source>
</evidence>
<dbReference type="PROSITE" id="PS51257">
    <property type="entry name" value="PROKAR_LIPOPROTEIN"/>
    <property type="match status" value="1"/>
</dbReference>
<dbReference type="KEGG" id="cpso:CPPEL_03270"/>
<feature type="region of interest" description="Disordered" evidence="1">
    <location>
        <begin position="42"/>
        <end position="67"/>
    </location>
</feature>
<evidence type="ECO:0000256" key="1">
    <source>
        <dbReference type="SAM" id="MobiDB-lite"/>
    </source>
</evidence>
<dbReference type="EMBL" id="CP033898">
    <property type="protein sequence ID" value="AZA08785.1"/>
    <property type="molecule type" value="Genomic_DNA"/>
</dbReference>
<feature type="chain" id="PRO_5039081222" description="DUF3558 domain-containing protein" evidence="2">
    <location>
        <begin position="39"/>
        <end position="238"/>
    </location>
</feature>
<sequence length="238" mass="25514" precursor="true">MQKLGLHNGNTQPAFYARRSLWSLGCLAFMLTSCALGAGGGAGTETSSGSVAKGLQGVGDDRAGGTDGQAGEFTADGKRIYLGEVFAPNVNETDFFDVCSAVPESLLQEYKLTLAPEEMQHPSHNPARGVAMCSYFMGGPGPDPIGTLSFMSTLQSNEVREAFAREEFFQFHDDALPDARYFGDPVDFESMCEVSVDTSRGRIAVSGSYGIFNTELEKQCRQNAGILHQIIAISKGDQ</sequence>